<comment type="caution">
    <text evidence="3">The sequence shown here is derived from an EMBL/GenBank/DDBJ whole genome shotgun (WGS) entry which is preliminary data.</text>
</comment>
<feature type="region of interest" description="Disordered" evidence="1">
    <location>
        <begin position="211"/>
        <end position="233"/>
    </location>
</feature>
<evidence type="ECO:0000256" key="1">
    <source>
        <dbReference type="SAM" id="MobiDB-lite"/>
    </source>
</evidence>
<gene>
    <name evidence="3" type="ORF">L249_8724</name>
</gene>
<protein>
    <submittedName>
        <fullName evidence="3">Uncharacterized protein</fullName>
    </submittedName>
</protein>
<keyword evidence="2" id="KW-0812">Transmembrane</keyword>
<feature type="region of interest" description="Disordered" evidence="1">
    <location>
        <begin position="541"/>
        <end position="586"/>
    </location>
</feature>
<feature type="compositionally biased region" description="Basic and acidic residues" evidence="1">
    <location>
        <begin position="32"/>
        <end position="41"/>
    </location>
</feature>
<feature type="transmembrane region" description="Helical" evidence="2">
    <location>
        <begin position="719"/>
        <end position="737"/>
    </location>
</feature>
<keyword evidence="2" id="KW-0472">Membrane</keyword>
<feature type="region of interest" description="Disordered" evidence="1">
    <location>
        <begin position="1"/>
        <end position="132"/>
    </location>
</feature>
<feature type="compositionally biased region" description="Basic and acidic residues" evidence="1">
    <location>
        <begin position="310"/>
        <end position="322"/>
    </location>
</feature>
<feature type="region of interest" description="Disordered" evidence="1">
    <location>
        <begin position="172"/>
        <end position="191"/>
    </location>
</feature>
<feature type="compositionally biased region" description="Basic and acidic residues" evidence="1">
    <location>
        <begin position="454"/>
        <end position="473"/>
    </location>
</feature>
<feature type="region of interest" description="Disordered" evidence="1">
    <location>
        <begin position="878"/>
        <end position="898"/>
    </location>
</feature>
<dbReference type="EMBL" id="LKCN02000013">
    <property type="protein sequence ID" value="RCI10227.1"/>
    <property type="molecule type" value="Genomic_DNA"/>
</dbReference>
<accession>A0A367L720</accession>
<feature type="region of interest" description="Disordered" evidence="1">
    <location>
        <begin position="842"/>
        <end position="864"/>
    </location>
</feature>
<organism evidence="3 4">
    <name type="scientific">Ophiocordyceps polyrhachis-furcata BCC 54312</name>
    <dbReference type="NCBI Taxonomy" id="1330021"/>
    <lineage>
        <taxon>Eukaryota</taxon>
        <taxon>Fungi</taxon>
        <taxon>Dikarya</taxon>
        <taxon>Ascomycota</taxon>
        <taxon>Pezizomycotina</taxon>
        <taxon>Sordariomycetes</taxon>
        <taxon>Hypocreomycetidae</taxon>
        <taxon>Hypocreales</taxon>
        <taxon>Ophiocordycipitaceae</taxon>
        <taxon>Ophiocordyceps</taxon>
    </lineage>
</organism>
<evidence type="ECO:0000313" key="4">
    <source>
        <dbReference type="Proteomes" id="UP000253664"/>
    </source>
</evidence>
<dbReference type="STRING" id="1330021.A0A367L720"/>
<feature type="compositionally biased region" description="Polar residues" evidence="1">
    <location>
        <begin position="409"/>
        <end position="418"/>
    </location>
</feature>
<evidence type="ECO:0000256" key="2">
    <source>
        <dbReference type="SAM" id="Phobius"/>
    </source>
</evidence>
<sequence>MNNKNAFNPAQKLPFSRDGRPPLYTTTATSKKMPEPARQDDGLPPPPSPRDTRIPRRRRHESITEAFKKAKEEYGIFDGSPSPAPKQWRNSEGGGGGAAAIMPDLVPGIQDMPLPSVEQAPRPAIPIGPPEEDFVWDIENDFTAGDLQVSDSPRIKVDMNRPFAHRPSLVAGAKLPATKRPPWGSNFYKGPITRSNSKMDEILAREMQHMSMNEADRSKPRPKNAKIDEIRQREAKMLSKRAYAAGRLEEIHEQNFDSRSVSPLETSAPKPTSAGEKMPNMPVTVFRGAAQDGRAASRRAPVDDDANGEGDDKPGDARDLLRRLARATSASPGPDTEQAQRKPRDQGAKPKVVAFTGLRRVDSTESAKSKASLRSDADPTDRIDAEIRLFAPQENQSEQGSVRAPSPPSNEETAKTPTQQQQQQQEQQARDMMLEMPRVTGAFVETPATRRRRGSDTDADGRPATRARTRESDTASDPGTSDGHVAAREPTLKKRHRARSLPRRRLPIRNSAKPPSVREDLLELQRTHNIDDSTLEDIDKAAAAPAATDDSSTTATVTTKRRSEPVRPPQLKAQPPKQAKENAVEADEGRSVLGRLLLSTLESTKAVRKGIDRLIVASASSMTRRVEAVGGDGQAATGEEEHKSMPAKSEQDNNGFFHLTTATGKDGSNSPGMATIILDRCPSCQAHLPPSARQESASSSPVTYLQVPVPRLYQTMPRFRLTLAGLLLFFLFLWLAAESTMCGLYCRPKRCSAGSECVFSLDDPHFGTALPTKLDQWTTGGLGGRILATAAEETVDRLADLQDLATGRETLLEAGDQELSLLGMSARQKRRLRRRLAKRGLGSPFATSKSKSQWDEAEEPSAEQLAKWEAWRRVRAERKRARRMGGTSLGDDERVEEE</sequence>
<proteinExistence type="predicted"/>
<feature type="region of interest" description="Disordered" evidence="1">
    <location>
        <begin position="626"/>
        <end position="653"/>
    </location>
</feature>
<feature type="compositionally biased region" description="Low complexity" evidence="1">
    <location>
        <begin position="541"/>
        <end position="558"/>
    </location>
</feature>
<name>A0A367L720_9HYPO</name>
<dbReference type="Proteomes" id="UP000253664">
    <property type="component" value="Unassembled WGS sequence"/>
</dbReference>
<dbReference type="OrthoDB" id="3439035at2759"/>
<keyword evidence="2" id="KW-1133">Transmembrane helix</keyword>
<reference evidence="3 4" key="1">
    <citation type="journal article" date="2015" name="BMC Genomics">
        <title>Insights from the genome of Ophiocordyceps polyrhachis-furcata to pathogenicity and host specificity in insect fungi.</title>
        <authorList>
            <person name="Wichadakul D."/>
            <person name="Kobmoo N."/>
            <person name="Ingsriswang S."/>
            <person name="Tangphatsornruang S."/>
            <person name="Chantasingh D."/>
            <person name="Luangsa-ard J.J."/>
            <person name="Eurwilaichitr L."/>
        </authorList>
    </citation>
    <scope>NUCLEOTIDE SEQUENCE [LARGE SCALE GENOMIC DNA]</scope>
    <source>
        <strain evidence="3 4">BCC 54312</strain>
    </source>
</reference>
<feature type="compositionally biased region" description="Basic and acidic residues" evidence="1">
    <location>
        <begin position="61"/>
        <end position="74"/>
    </location>
</feature>
<feature type="compositionally biased region" description="Basic and acidic residues" evidence="1">
    <location>
        <begin position="359"/>
        <end position="387"/>
    </location>
</feature>
<keyword evidence="4" id="KW-1185">Reference proteome</keyword>
<feature type="compositionally biased region" description="Basic and acidic residues" evidence="1">
    <location>
        <begin position="338"/>
        <end position="348"/>
    </location>
</feature>
<dbReference type="AlphaFoldDB" id="A0A367L720"/>
<evidence type="ECO:0000313" key="3">
    <source>
        <dbReference type="EMBL" id="RCI10227.1"/>
    </source>
</evidence>
<feature type="region of interest" description="Disordered" evidence="1">
    <location>
        <begin position="249"/>
        <end position="521"/>
    </location>
</feature>
<feature type="compositionally biased region" description="Basic residues" evidence="1">
    <location>
        <begin position="493"/>
        <end position="507"/>
    </location>
</feature>